<dbReference type="RefSeq" id="WP_135072963.1">
    <property type="nucleotide sequence ID" value="NZ_CP038267.1"/>
</dbReference>
<keyword evidence="3" id="KW-1185">Reference proteome</keyword>
<dbReference type="KEGG" id="noy:EXE57_00380"/>
<dbReference type="Pfam" id="PF04474">
    <property type="entry name" value="DUF554"/>
    <property type="match status" value="1"/>
</dbReference>
<dbReference type="OrthoDB" id="9797976at2"/>
<protein>
    <submittedName>
        <fullName evidence="2">DUF554 family protein</fullName>
    </submittedName>
</protein>
<keyword evidence="1" id="KW-1133">Transmembrane helix</keyword>
<evidence type="ECO:0000313" key="3">
    <source>
        <dbReference type="Proteomes" id="UP000294894"/>
    </source>
</evidence>
<dbReference type="InterPro" id="IPR007563">
    <property type="entry name" value="DUF554"/>
</dbReference>
<dbReference type="AlphaFoldDB" id="A0A4P7GGY4"/>
<dbReference type="Proteomes" id="UP000294894">
    <property type="component" value="Chromosome"/>
</dbReference>
<proteinExistence type="predicted"/>
<dbReference type="EMBL" id="CP038267">
    <property type="protein sequence ID" value="QBR90897.1"/>
    <property type="molecule type" value="Genomic_DNA"/>
</dbReference>
<feature type="transmembrane region" description="Helical" evidence="1">
    <location>
        <begin position="68"/>
        <end position="89"/>
    </location>
</feature>
<sequence length="248" mass="25205">MFPGIGTVVNVVAVLVGAGLGVLLGHRLPQRTRDVVTDGLGLVTAVIAMLSAFAVTDAVLVAEIGPSAPVLVVLGSVLLGGIVGSLLHLERRVEGLGGWLQSRLTSETGSAERHRFIEGFVASSLIFCTGPLTILGSLNDGLGRGADELYLKSVLDGFAAMAFAATFGWGVAASVVTVVVVQGSLTVVGVLLGDVLPTAYVAGLTATGGVLLLGVALRLLRIREVPVADLLPALLVAPFLVALAATLR</sequence>
<evidence type="ECO:0000313" key="2">
    <source>
        <dbReference type="EMBL" id="QBR90897.1"/>
    </source>
</evidence>
<evidence type="ECO:0000256" key="1">
    <source>
        <dbReference type="SAM" id="Phobius"/>
    </source>
</evidence>
<feature type="transmembrane region" description="Helical" evidence="1">
    <location>
        <begin position="40"/>
        <end position="62"/>
    </location>
</feature>
<accession>A0A4P7GGY4</accession>
<organism evidence="2 3">
    <name type="scientific">Nocardioides euryhalodurans</name>
    <dbReference type="NCBI Taxonomy" id="2518370"/>
    <lineage>
        <taxon>Bacteria</taxon>
        <taxon>Bacillati</taxon>
        <taxon>Actinomycetota</taxon>
        <taxon>Actinomycetes</taxon>
        <taxon>Propionibacteriales</taxon>
        <taxon>Nocardioidaceae</taxon>
        <taxon>Nocardioides</taxon>
    </lineage>
</organism>
<dbReference type="PANTHER" id="PTHR36111">
    <property type="entry name" value="INNER MEMBRANE PROTEIN-RELATED"/>
    <property type="match status" value="1"/>
</dbReference>
<feature type="transmembrane region" description="Helical" evidence="1">
    <location>
        <begin position="200"/>
        <end position="220"/>
    </location>
</feature>
<keyword evidence="1" id="KW-0812">Transmembrane</keyword>
<feature type="transmembrane region" description="Helical" evidence="1">
    <location>
        <begin position="158"/>
        <end position="180"/>
    </location>
</feature>
<feature type="transmembrane region" description="Helical" evidence="1">
    <location>
        <begin position="227"/>
        <end position="247"/>
    </location>
</feature>
<dbReference type="PANTHER" id="PTHR36111:SF2">
    <property type="entry name" value="INNER MEMBRANE PROTEIN"/>
    <property type="match status" value="1"/>
</dbReference>
<name>A0A4P7GGY4_9ACTN</name>
<reference evidence="2 3" key="1">
    <citation type="submission" date="2019-03" db="EMBL/GenBank/DDBJ databases">
        <title>Three New Species of Nocardioides, Nocardioides euryhalodurans sp. nov., Nocardioides seonyuensis sp. nov. and Nocardioides eburneoflavus sp. nov., Iolated from Soil.</title>
        <authorList>
            <person name="Roh S.G."/>
            <person name="Lee C."/>
            <person name="Kim M.-K."/>
            <person name="Kim S.B."/>
        </authorList>
    </citation>
    <scope>NUCLEOTIDE SEQUENCE [LARGE SCALE GENOMIC DNA]</scope>
    <source>
        <strain evidence="2 3">MMS17-SY117</strain>
    </source>
</reference>
<feature type="transmembrane region" description="Helical" evidence="1">
    <location>
        <begin position="6"/>
        <end position="28"/>
    </location>
</feature>
<gene>
    <name evidence="2" type="ORF">EXE57_00380</name>
</gene>
<keyword evidence="1" id="KW-0472">Membrane</keyword>